<dbReference type="OrthoDB" id="1641132at2759"/>
<dbReference type="EMBL" id="JADNRY010000016">
    <property type="protein sequence ID" value="KAF9073774.1"/>
    <property type="molecule type" value="Genomic_DNA"/>
</dbReference>
<feature type="domain" description="TMEM205-like" evidence="6">
    <location>
        <begin position="36"/>
        <end position="110"/>
    </location>
</feature>
<keyword evidence="4 5" id="KW-0472">Membrane</keyword>
<gene>
    <name evidence="7" type="ORF">BDP27DRAFT_1318140</name>
</gene>
<keyword evidence="2 5" id="KW-0812">Transmembrane</keyword>
<evidence type="ECO:0000313" key="8">
    <source>
        <dbReference type="Proteomes" id="UP000772434"/>
    </source>
</evidence>
<organism evidence="7 8">
    <name type="scientific">Rhodocollybia butyracea</name>
    <dbReference type="NCBI Taxonomy" id="206335"/>
    <lineage>
        <taxon>Eukaryota</taxon>
        <taxon>Fungi</taxon>
        <taxon>Dikarya</taxon>
        <taxon>Basidiomycota</taxon>
        <taxon>Agaricomycotina</taxon>
        <taxon>Agaricomycetes</taxon>
        <taxon>Agaricomycetidae</taxon>
        <taxon>Agaricales</taxon>
        <taxon>Marasmiineae</taxon>
        <taxon>Omphalotaceae</taxon>
        <taxon>Rhodocollybia</taxon>
    </lineage>
</organism>
<dbReference type="Proteomes" id="UP000772434">
    <property type="component" value="Unassembled WGS sequence"/>
</dbReference>
<evidence type="ECO:0000259" key="6">
    <source>
        <dbReference type="Pfam" id="PF13664"/>
    </source>
</evidence>
<evidence type="ECO:0000313" key="7">
    <source>
        <dbReference type="EMBL" id="KAF9073774.1"/>
    </source>
</evidence>
<evidence type="ECO:0000256" key="3">
    <source>
        <dbReference type="ARBA" id="ARBA00022989"/>
    </source>
</evidence>
<evidence type="ECO:0000256" key="4">
    <source>
        <dbReference type="ARBA" id="ARBA00023136"/>
    </source>
</evidence>
<comment type="subcellular location">
    <subcellularLocation>
        <location evidence="1">Membrane</location>
    </subcellularLocation>
</comment>
<dbReference type="GO" id="GO:0016020">
    <property type="term" value="C:membrane"/>
    <property type="evidence" value="ECO:0007669"/>
    <property type="project" value="UniProtKB-SubCell"/>
</dbReference>
<proteinExistence type="predicted"/>
<comment type="caution">
    <text evidence="7">The sequence shown here is derived from an EMBL/GenBank/DDBJ whole genome shotgun (WGS) entry which is preliminary data.</text>
</comment>
<keyword evidence="3 5" id="KW-1133">Transmembrane helix</keyword>
<evidence type="ECO:0000256" key="1">
    <source>
        <dbReference type="ARBA" id="ARBA00004370"/>
    </source>
</evidence>
<name>A0A9P5UC53_9AGAR</name>
<reference evidence="7" key="1">
    <citation type="submission" date="2020-11" db="EMBL/GenBank/DDBJ databases">
        <authorList>
            <consortium name="DOE Joint Genome Institute"/>
            <person name="Ahrendt S."/>
            <person name="Riley R."/>
            <person name="Andreopoulos W."/>
            <person name="Labutti K."/>
            <person name="Pangilinan J."/>
            <person name="Ruiz-Duenas F.J."/>
            <person name="Barrasa J.M."/>
            <person name="Sanchez-Garcia M."/>
            <person name="Camarero S."/>
            <person name="Miyauchi S."/>
            <person name="Serrano A."/>
            <person name="Linde D."/>
            <person name="Babiker R."/>
            <person name="Drula E."/>
            <person name="Ayuso-Fernandez I."/>
            <person name="Pacheco R."/>
            <person name="Padilla G."/>
            <person name="Ferreira P."/>
            <person name="Barriuso J."/>
            <person name="Kellner H."/>
            <person name="Castanera R."/>
            <person name="Alfaro M."/>
            <person name="Ramirez L."/>
            <person name="Pisabarro A.G."/>
            <person name="Kuo A."/>
            <person name="Tritt A."/>
            <person name="Lipzen A."/>
            <person name="He G."/>
            <person name="Yan M."/>
            <person name="Ng V."/>
            <person name="Cullen D."/>
            <person name="Martin F."/>
            <person name="Rosso M.-N."/>
            <person name="Henrissat B."/>
            <person name="Hibbett D."/>
            <person name="Martinez A.T."/>
            <person name="Grigoriev I.V."/>
        </authorList>
    </citation>
    <scope>NUCLEOTIDE SEQUENCE</scope>
    <source>
        <strain evidence="7">AH 40177</strain>
    </source>
</reference>
<dbReference type="InterPro" id="IPR025423">
    <property type="entry name" value="TMEM205-like"/>
</dbReference>
<evidence type="ECO:0000256" key="5">
    <source>
        <dbReference type="SAM" id="Phobius"/>
    </source>
</evidence>
<evidence type="ECO:0000256" key="2">
    <source>
        <dbReference type="ARBA" id="ARBA00022692"/>
    </source>
</evidence>
<protein>
    <recommendedName>
        <fullName evidence="6">TMEM205-like domain-containing protein</fullName>
    </recommendedName>
</protein>
<accession>A0A9P5UC53</accession>
<feature type="transmembrane region" description="Helical" evidence="5">
    <location>
        <begin position="44"/>
        <end position="61"/>
    </location>
</feature>
<keyword evidence="8" id="KW-1185">Reference proteome</keyword>
<dbReference type="Pfam" id="PF13664">
    <property type="entry name" value="DUF4149"/>
    <property type="match status" value="1"/>
</dbReference>
<sequence length="141" mass="16020">MAKVEEITVTSLLNLFSSNGLYVILYSWLFGMCMLLAHKTFPIYFVLSMALTSGLVVLWSLSHPSVLTYWNRPLVADVLQVYDLGSVVLAQGTNYFVIGPLTSKTMFERHRLEKEEGKVYNEPGVSDAMKALNRRWFSSRC</sequence>
<dbReference type="AlphaFoldDB" id="A0A9P5UC53"/>